<feature type="compositionally biased region" description="Low complexity" evidence="1">
    <location>
        <begin position="136"/>
        <end position="146"/>
    </location>
</feature>
<feature type="domain" description="Putative zinc-finger" evidence="2">
    <location>
        <begin position="3"/>
        <end position="28"/>
    </location>
</feature>
<evidence type="ECO:0000313" key="3">
    <source>
        <dbReference type="EMBL" id="QCT02147.1"/>
    </source>
</evidence>
<name>A0A4P8XHV5_9BACL</name>
<feature type="compositionally biased region" description="Polar residues" evidence="1">
    <location>
        <begin position="189"/>
        <end position="200"/>
    </location>
</feature>
<keyword evidence="3" id="KW-0472">Membrane</keyword>
<feature type="region of interest" description="Disordered" evidence="1">
    <location>
        <begin position="391"/>
        <end position="426"/>
    </location>
</feature>
<accession>A0A4P8XHV5</accession>
<feature type="compositionally biased region" description="Polar residues" evidence="1">
    <location>
        <begin position="263"/>
        <end position="274"/>
    </location>
</feature>
<dbReference type="Proteomes" id="UP000300879">
    <property type="component" value="Chromosome"/>
</dbReference>
<organism evidence="3 4">
    <name type="scientific">Paenibacillus algicola</name>
    <dbReference type="NCBI Taxonomy" id="2565926"/>
    <lineage>
        <taxon>Bacteria</taxon>
        <taxon>Bacillati</taxon>
        <taxon>Bacillota</taxon>
        <taxon>Bacilli</taxon>
        <taxon>Bacillales</taxon>
        <taxon>Paenibacillaceae</taxon>
        <taxon>Paenibacillus</taxon>
    </lineage>
</organism>
<feature type="compositionally biased region" description="Basic and acidic residues" evidence="1">
    <location>
        <begin position="411"/>
        <end position="426"/>
    </location>
</feature>
<keyword evidence="3" id="KW-0812">Transmembrane</keyword>
<dbReference type="AlphaFoldDB" id="A0A4P8XHV5"/>
<gene>
    <name evidence="3" type="ORF">E6C60_1431</name>
</gene>
<sequence>MQRHLDQDLTPEETAALYRHIAVCPGCAEEFQMLKLLSRELEDLPAVTPPFSLVDSILPQLDAIDQARGHTLAEAAGKPAEVLQPPRRAARSSWWSSMAGRTAVGAAAALLVLTASVLSYEPKQLSDADIPYASSVPEAVSESSGSMPAENQNSPEEGGTEASAMEAEMFSQKLKSDEEPDESPAQEELPQQSESQRAPQSQPPMDAERTGSAGNGAGANSQPPAADSQASSPEGTGSSGSAESSPLSNPEEQDMPEDPALSQGLSDQSLSETAPPQEREMLGTMDEEPLPPVEEDMIAEEMVPPANPKYGISMMPVQWLSPDGRYRVLLEGDRLVIYSVPAAGAESAPVKVQELIVPGEWISGQWSEDGKSFVYYITAEGTEKKRVFSLDSLPAVKEPRPESETAPETKAPAEKPSQREGQKGTP</sequence>
<evidence type="ECO:0000256" key="1">
    <source>
        <dbReference type="SAM" id="MobiDB-lite"/>
    </source>
</evidence>
<evidence type="ECO:0000259" key="2">
    <source>
        <dbReference type="Pfam" id="PF13490"/>
    </source>
</evidence>
<dbReference type="KEGG" id="palo:E6C60_1431"/>
<protein>
    <submittedName>
        <fullName evidence="3">Putative transmembrane anti-sigma factor</fullName>
    </submittedName>
</protein>
<feature type="compositionally biased region" description="Acidic residues" evidence="1">
    <location>
        <begin position="285"/>
        <end position="295"/>
    </location>
</feature>
<evidence type="ECO:0000313" key="4">
    <source>
        <dbReference type="Proteomes" id="UP000300879"/>
    </source>
</evidence>
<reference evidence="3 4" key="1">
    <citation type="submission" date="2019-05" db="EMBL/GenBank/DDBJ databases">
        <authorList>
            <person name="Chen C."/>
        </authorList>
    </citation>
    <scope>NUCLEOTIDE SEQUENCE [LARGE SCALE GENOMIC DNA]</scope>
    <source>
        <strain evidence="3 4">HB172198</strain>
    </source>
</reference>
<proteinExistence type="predicted"/>
<dbReference type="EMBL" id="CP040396">
    <property type="protein sequence ID" value="QCT02147.1"/>
    <property type="molecule type" value="Genomic_DNA"/>
</dbReference>
<feature type="compositionally biased region" description="Low complexity" evidence="1">
    <location>
        <begin position="218"/>
        <end position="248"/>
    </location>
</feature>
<dbReference type="InterPro" id="IPR027383">
    <property type="entry name" value="Znf_put"/>
</dbReference>
<feature type="region of interest" description="Disordered" evidence="1">
    <location>
        <begin position="136"/>
        <end position="295"/>
    </location>
</feature>
<keyword evidence="4" id="KW-1185">Reference proteome</keyword>
<dbReference type="Pfam" id="PF13490">
    <property type="entry name" value="zf-HC2"/>
    <property type="match status" value="1"/>
</dbReference>